<evidence type="ECO:0000259" key="1">
    <source>
        <dbReference type="Pfam" id="PF13843"/>
    </source>
</evidence>
<gene>
    <name evidence="2" type="ORF">APLA_LOCUS5894</name>
</gene>
<evidence type="ECO:0000313" key="3">
    <source>
        <dbReference type="Proteomes" id="UP000494256"/>
    </source>
</evidence>
<dbReference type="Pfam" id="PF13843">
    <property type="entry name" value="DDE_Tnp_1_7"/>
    <property type="match status" value="1"/>
</dbReference>
<dbReference type="InterPro" id="IPR029526">
    <property type="entry name" value="PGBD"/>
</dbReference>
<protein>
    <recommendedName>
        <fullName evidence="1">PiggyBac transposable element-derived protein domain-containing protein</fullName>
    </recommendedName>
</protein>
<evidence type="ECO:0000313" key="2">
    <source>
        <dbReference type="EMBL" id="CAB3232862.1"/>
    </source>
</evidence>
<organism evidence="2 3">
    <name type="scientific">Arctia plantaginis</name>
    <name type="common">Wood tiger moth</name>
    <name type="synonym">Phalaena plantaginis</name>
    <dbReference type="NCBI Taxonomy" id="874455"/>
    <lineage>
        <taxon>Eukaryota</taxon>
        <taxon>Metazoa</taxon>
        <taxon>Ecdysozoa</taxon>
        <taxon>Arthropoda</taxon>
        <taxon>Hexapoda</taxon>
        <taxon>Insecta</taxon>
        <taxon>Pterygota</taxon>
        <taxon>Neoptera</taxon>
        <taxon>Endopterygota</taxon>
        <taxon>Lepidoptera</taxon>
        <taxon>Glossata</taxon>
        <taxon>Ditrysia</taxon>
        <taxon>Noctuoidea</taxon>
        <taxon>Erebidae</taxon>
        <taxon>Arctiinae</taxon>
        <taxon>Arctia</taxon>
    </lineage>
</organism>
<dbReference type="Proteomes" id="UP000494256">
    <property type="component" value="Unassembled WGS sequence"/>
</dbReference>
<dbReference type="PANTHER" id="PTHR47272">
    <property type="entry name" value="DDE_TNP_1_7 DOMAIN-CONTAINING PROTEIN"/>
    <property type="match status" value="1"/>
</dbReference>
<dbReference type="AlphaFoldDB" id="A0A8S0ZMU3"/>
<reference evidence="2 3" key="1">
    <citation type="submission" date="2020-04" db="EMBL/GenBank/DDBJ databases">
        <authorList>
            <person name="Wallbank WR R."/>
            <person name="Pardo Diaz C."/>
            <person name="Kozak K."/>
            <person name="Martin S."/>
            <person name="Jiggins C."/>
            <person name="Moest M."/>
            <person name="Warren A I."/>
            <person name="Byers J.R.P. K."/>
            <person name="Montejo-Kovacevich G."/>
            <person name="Yen C E."/>
        </authorList>
    </citation>
    <scope>NUCLEOTIDE SEQUENCE [LARGE SCALE GENOMIC DNA]</scope>
</reference>
<dbReference type="PANTHER" id="PTHR47272:SF1">
    <property type="entry name" value="PIGGYBAC TRANSPOSABLE ELEMENT-DERIVED PROTEIN 3-LIKE"/>
    <property type="match status" value="1"/>
</dbReference>
<sequence>MNRGDIFATSSNGISFIKWMDNKAVFLLTNFLSPIPTTTVKRRVQGSGDKMNVTCPEIVVKYNQYMGGVDLMDQKSLLRSGSKGKNKFDILDIAMNI</sequence>
<comment type="caution">
    <text evidence="2">The sequence shown here is derived from an EMBL/GenBank/DDBJ whole genome shotgun (WGS) entry which is preliminary data.</text>
</comment>
<dbReference type="EMBL" id="CADEBD010000291">
    <property type="protein sequence ID" value="CAB3232862.1"/>
    <property type="molecule type" value="Genomic_DNA"/>
</dbReference>
<accession>A0A8S0ZMU3</accession>
<name>A0A8S0ZMU3_ARCPL</name>
<proteinExistence type="predicted"/>
<feature type="domain" description="PiggyBac transposable element-derived protein" evidence="1">
    <location>
        <begin position="2"/>
        <end position="75"/>
    </location>
</feature>
<dbReference type="OrthoDB" id="2141925at2759"/>